<name>A0A0B6VRE8_9ACTN</name>
<evidence type="ECO:0000313" key="3">
    <source>
        <dbReference type="EMBL" id="BAQ21925.1"/>
    </source>
</evidence>
<dbReference type="Gene3D" id="3.40.50.360">
    <property type="match status" value="1"/>
</dbReference>
<dbReference type="SUPFAM" id="SSF52218">
    <property type="entry name" value="Flavoproteins"/>
    <property type="match status" value="1"/>
</dbReference>
<feature type="region of interest" description="Disordered" evidence="1">
    <location>
        <begin position="1"/>
        <end position="21"/>
    </location>
</feature>
<reference evidence="3" key="1">
    <citation type="journal article" date="2015" name="J. Am. Chem. Soc.">
        <title>Biosynthesis of versipelostatin: identification of an enzyme-catalyzed [4+2]-cycloaddition required for macrocyclization of spirotetronate-containing polyketides.</title>
        <authorList>
            <person name="Hashimoto T."/>
            <person name="Hashimoto J."/>
            <person name="Teruya K."/>
            <person name="Hirano T."/>
            <person name="Shin-ya K."/>
            <person name="Ikeda H."/>
            <person name="Liu H."/>
            <person name="Nishiyama M."/>
            <person name="Kuzuyama T."/>
        </authorList>
    </citation>
    <scope>NUCLEOTIDE SEQUENCE</scope>
    <source>
        <strain evidence="3">4083-SVS6</strain>
    </source>
</reference>
<dbReference type="AlphaFoldDB" id="A0A0B6VRE8"/>
<feature type="domain" description="NADPH-dependent FMN reductase-like" evidence="2">
    <location>
        <begin position="1"/>
        <end position="45"/>
    </location>
</feature>
<sequence>MRRADGPVIGSPGYQGGSSGLVKNAADLLEDLRDDTRVHFDGRAVGQDLSKSLAWAPFRNARGAPKGTRCPPASGGRR</sequence>
<organism evidence="3">
    <name type="scientific">Streptomyces versipellis</name>
    <dbReference type="NCBI Taxonomy" id="67375"/>
    <lineage>
        <taxon>Bacteria</taxon>
        <taxon>Bacillati</taxon>
        <taxon>Actinomycetota</taxon>
        <taxon>Actinomycetes</taxon>
        <taxon>Kitasatosporales</taxon>
        <taxon>Streptomycetaceae</taxon>
        <taxon>Streptomyces</taxon>
    </lineage>
</organism>
<gene>
    <name evidence="3" type="primary">orf7</name>
</gene>
<dbReference type="Pfam" id="PF03358">
    <property type="entry name" value="FMN_red"/>
    <property type="match status" value="1"/>
</dbReference>
<accession>A0A0B6VRE8</accession>
<evidence type="ECO:0000256" key="1">
    <source>
        <dbReference type="SAM" id="MobiDB-lite"/>
    </source>
</evidence>
<evidence type="ECO:0000259" key="2">
    <source>
        <dbReference type="Pfam" id="PF03358"/>
    </source>
</evidence>
<protein>
    <submittedName>
        <fullName evidence="3">Putative NADPH-dependent FMN reductase</fullName>
    </submittedName>
</protein>
<dbReference type="InterPro" id="IPR005025">
    <property type="entry name" value="FMN_Rdtase-like_dom"/>
</dbReference>
<dbReference type="InterPro" id="IPR029039">
    <property type="entry name" value="Flavoprotein-like_sf"/>
</dbReference>
<proteinExistence type="predicted"/>
<dbReference type="GO" id="GO:0016491">
    <property type="term" value="F:oxidoreductase activity"/>
    <property type="evidence" value="ECO:0007669"/>
    <property type="project" value="InterPro"/>
</dbReference>
<dbReference type="EMBL" id="LC006086">
    <property type="protein sequence ID" value="BAQ21925.1"/>
    <property type="molecule type" value="Genomic_DNA"/>
</dbReference>